<dbReference type="InterPro" id="IPR027065">
    <property type="entry name" value="Lon_Prtase"/>
</dbReference>
<dbReference type="EC" id="3.4.21.53" evidence="11 14"/>
<evidence type="ECO:0000259" key="19">
    <source>
        <dbReference type="PROSITE" id="PS51786"/>
    </source>
</evidence>
<keyword evidence="5 14" id="KW-0378">Hydrolase</keyword>
<evidence type="ECO:0000313" key="21">
    <source>
        <dbReference type="EMBL" id="HIU10713.1"/>
    </source>
</evidence>
<dbReference type="NCBIfam" id="TIGR00763">
    <property type="entry name" value="lon"/>
    <property type="match status" value="1"/>
</dbReference>
<name>A0A9D1HMN1_9FIRM</name>
<dbReference type="Gene3D" id="1.20.58.1480">
    <property type="match status" value="1"/>
</dbReference>
<dbReference type="HAMAP" id="MF_01973">
    <property type="entry name" value="lon_bact"/>
    <property type="match status" value="1"/>
</dbReference>
<organism evidence="21 22">
    <name type="scientific">Candidatus Avidehalobacter gallistercoris</name>
    <dbReference type="NCBI Taxonomy" id="2840694"/>
    <lineage>
        <taxon>Bacteria</taxon>
        <taxon>Bacillati</taxon>
        <taxon>Bacillota</taxon>
        <taxon>Clostridia</taxon>
        <taxon>Eubacteriales</taxon>
        <taxon>Peptococcaceae</taxon>
        <taxon>Peptococcaceae incertae sedis</taxon>
        <taxon>Candidatus Avidehalobacter</taxon>
    </lineage>
</organism>
<evidence type="ECO:0000256" key="1">
    <source>
        <dbReference type="ARBA" id="ARBA00004496"/>
    </source>
</evidence>
<keyword evidence="4 14" id="KW-0547">Nucleotide-binding</keyword>
<dbReference type="InterPro" id="IPR020568">
    <property type="entry name" value="Ribosomal_Su5_D2-typ_SF"/>
</dbReference>
<comment type="function">
    <text evidence="10 14">ATP-dependent serine protease that mediates the selective degradation of mutant and abnormal proteins as well as certain short-lived regulatory proteins. Required for cellular homeostasis and for survival from DNA damage and developmental changes induced by stress. Degrades polypeptides processively to yield small peptide fragments that are 5 to 10 amino acids long. Binds to DNA in a double-stranded, site-specific manner.</text>
</comment>
<dbReference type="InterPro" id="IPR003959">
    <property type="entry name" value="ATPase_AAA_core"/>
</dbReference>
<sequence>MPMIPLRGMLVFPHSLVHLDVGRERSIQALDEAMLTGRELFFAMQKDVQVEDPGPDDIYDVGTVGEIKQVLKLPGGTVRLLVAGLHRARLQYYSQLEPYAVAVVQEQPDSRGNEPLAEALKRRLQEAFANFAALNKKYPPEVVARVNAIENAGEAADTVAGNLFLQLAERQRVLETFDLQQRIELLLEIIVKETEILELERKIGNRVHSQIDRNQKEYYLREQLRAINRELGEAEDRSGEIEEYRERMAKLDLPDFVIERLEKEFARLKHMPPLTAEASVLENYIDWVLDIPWRVCTEDNHDLAEAEQILNEDHFGLQKVKERILEYLAVRQHSGNLKGPILCLVGPPGVGKTSLAVSIARALGRKYVRVSLGGVHDEAEIRGHRRTYIGSQPGRIMQYIKNSGVANPLFLLDEIDKMASDFRGDPASAMLEVLDPAQNSTFSDHYLELPYDLSKVLFITTANVEQDIPEPLWDRMEIVRLDSYTEDEKYQIAVRHLLPRQRQEHGLTSRQISVSSGALLEIIRSYTREAGVRSLERQLAKLCRKAVKGIVSGDWEKLSVSRRNLVDLLGEPDYHYDLVDKKDRVGVVNGLAWTAAGGDTLTVEAQLLPGKGSLTLTGQLGDVMKESAQAGWTYLRSIGAKFGVPEDVSKLDIHIHVPEGAIPKDGPSAGITMATALASAFSGRPVRHDVAMTGEITLTGRVLPIGGLKEKTIAAHRAGVKTVIIPKENKRDLPELPQVVRDNLRFVTAETLQDVLNEALV</sequence>
<protein>
    <recommendedName>
        <fullName evidence="12 14">Lon protease</fullName>
        <ecNumber evidence="11 14">3.4.21.53</ecNumber>
    </recommendedName>
    <alternativeName>
        <fullName evidence="13 14">ATP-dependent protease La</fullName>
    </alternativeName>
</protein>
<reference evidence="21" key="2">
    <citation type="journal article" date="2021" name="PeerJ">
        <title>Extensive microbial diversity within the chicken gut microbiome revealed by metagenomics and culture.</title>
        <authorList>
            <person name="Gilroy R."/>
            <person name="Ravi A."/>
            <person name="Getino M."/>
            <person name="Pursley I."/>
            <person name="Horton D.L."/>
            <person name="Alikhan N.F."/>
            <person name="Baker D."/>
            <person name="Gharbi K."/>
            <person name="Hall N."/>
            <person name="Watson M."/>
            <person name="Adriaenssens E.M."/>
            <person name="Foster-Nyarko E."/>
            <person name="Jarju S."/>
            <person name="Secka A."/>
            <person name="Antonio M."/>
            <person name="Oren A."/>
            <person name="Chaudhuri R.R."/>
            <person name="La Ragione R."/>
            <person name="Hildebrand F."/>
            <person name="Pallen M.J."/>
        </authorList>
    </citation>
    <scope>NUCLEOTIDE SEQUENCE</scope>
    <source>
        <strain evidence="21">2830</strain>
    </source>
</reference>
<keyword evidence="3 14" id="KW-0645">Protease</keyword>
<dbReference type="CDD" id="cd19500">
    <property type="entry name" value="RecA-like_Lon"/>
    <property type="match status" value="1"/>
</dbReference>
<dbReference type="FunFam" id="3.40.50.300:FF:000021">
    <property type="entry name" value="Lon protease homolog"/>
    <property type="match status" value="1"/>
</dbReference>
<gene>
    <name evidence="14 21" type="primary">lon</name>
    <name evidence="21" type="ORF">IAB00_05690</name>
</gene>
<dbReference type="InterPro" id="IPR004815">
    <property type="entry name" value="Lon_bac/euk-typ"/>
</dbReference>
<dbReference type="Gene3D" id="1.10.8.60">
    <property type="match status" value="1"/>
</dbReference>
<dbReference type="SUPFAM" id="SSF52540">
    <property type="entry name" value="P-loop containing nucleoside triphosphate hydrolases"/>
    <property type="match status" value="1"/>
</dbReference>
<dbReference type="InterPro" id="IPR003111">
    <property type="entry name" value="Lon_prtase_N"/>
</dbReference>
<dbReference type="InterPro" id="IPR027417">
    <property type="entry name" value="P-loop_NTPase"/>
</dbReference>
<comment type="catalytic activity">
    <reaction evidence="9 14 17">
        <text>Hydrolysis of proteins in presence of ATP.</text>
        <dbReference type="EC" id="3.4.21.53"/>
    </reaction>
</comment>
<dbReference type="InterPro" id="IPR015947">
    <property type="entry name" value="PUA-like_sf"/>
</dbReference>
<dbReference type="Gene3D" id="3.30.230.10">
    <property type="match status" value="1"/>
</dbReference>
<keyword evidence="8 14" id="KW-0346">Stress response</keyword>
<dbReference type="GO" id="GO:0043565">
    <property type="term" value="F:sequence-specific DNA binding"/>
    <property type="evidence" value="ECO:0007669"/>
    <property type="project" value="UniProtKB-UniRule"/>
</dbReference>
<comment type="caution">
    <text evidence="21">The sequence shown here is derived from an EMBL/GenBank/DDBJ whole genome shotgun (WGS) entry which is preliminary data.</text>
</comment>
<dbReference type="SMART" id="SM00464">
    <property type="entry name" value="LON"/>
    <property type="match status" value="1"/>
</dbReference>
<dbReference type="EMBL" id="DVMH01000029">
    <property type="protein sequence ID" value="HIU10713.1"/>
    <property type="molecule type" value="Genomic_DNA"/>
</dbReference>
<dbReference type="SUPFAM" id="SSF54211">
    <property type="entry name" value="Ribosomal protein S5 domain 2-like"/>
    <property type="match status" value="1"/>
</dbReference>
<dbReference type="GO" id="GO:0005524">
    <property type="term" value="F:ATP binding"/>
    <property type="evidence" value="ECO:0007669"/>
    <property type="project" value="UniProtKB-UniRule"/>
</dbReference>
<feature type="active site" evidence="14 15">
    <location>
        <position position="668"/>
    </location>
</feature>
<evidence type="ECO:0000256" key="14">
    <source>
        <dbReference type="HAMAP-Rule" id="MF_01973"/>
    </source>
</evidence>
<dbReference type="PRINTS" id="PR00830">
    <property type="entry name" value="ENDOLAPTASE"/>
</dbReference>
<evidence type="ECO:0000256" key="16">
    <source>
        <dbReference type="PIRSR" id="PIRSR001174-2"/>
    </source>
</evidence>
<dbReference type="GO" id="GO:0004252">
    <property type="term" value="F:serine-type endopeptidase activity"/>
    <property type="evidence" value="ECO:0007669"/>
    <property type="project" value="UniProtKB-UniRule"/>
</dbReference>
<dbReference type="InterPro" id="IPR003593">
    <property type="entry name" value="AAA+_ATPase"/>
</dbReference>
<evidence type="ECO:0000256" key="3">
    <source>
        <dbReference type="ARBA" id="ARBA00022670"/>
    </source>
</evidence>
<dbReference type="Gene3D" id="1.20.5.5270">
    <property type="match status" value="1"/>
</dbReference>
<feature type="domain" description="Lon N-terminal" evidence="20">
    <location>
        <begin position="1"/>
        <end position="194"/>
    </location>
</feature>
<evidence type="ECO:0000313" key="22">
    <source>
        <dbReference type="Proteomes" id="UP000824124"/>
    </source>
</evidence>
<dbReference type="SUPFAM" id="SSF88697">
    <property type="entry name" value="PUA domain-like"/>
    <property type="match status" value="1"/>
</dbReference>
<dbReference type="PIRSF" id="PIRSF001174">
    <property type="entry name" value="Lon_proteas"/>
    <property type="match status" value="1"/>
</dbReference>
<evidence type="ECO:0000256" key="10">
    <source>
        <dbReference type="ARBA" id="ARBA00053875"/>
    </source>
</evidence>
<evidence type="ECO:0000256" key="9">
    <source>
        <dbReference type="ARBA" id="ARBA00050665"/>
    </source>
</evidence>
<feature type="domain" description="Lon proteolytic" evidence="19">
    <location>
        <begin position="582"/>
        <end position="761"/>
    </location>
</feature>
<dbReference type="GO" id="GO:0004176">
    <property type="term" value="F:ATP-dependent peptidase activity"/>
    <property type="evidence" value="ECO:0007669"/>
    <property type="project" value="UniProtKB-UniRule"/>
</dbReference>
<evidence type="ECO:0000256" key="2">
    <source>
        <dbReference type="ARBA" id="ARBA00022490"/>
    </source>
</evidence>
<comment type="subcellular location">
    <subcellularLocation>
        <location evidence="1 14">Cytoplasm</location>
    </subcellularLocation>
</comment>
<dbReference type="Pfam" id="PF05362">
    <property type="entry name" value="Lon_C"/>
    <property type="match status" value="1"/>
</dbReference>
<dbReference type="GO" id="GO:0034605">
    <property type="term" value="P:cellular response to heat"/>
    <property type="evidence" value="ECO:0007669"/>
    <property type="project" value="UniProtKB-UniRule"/>
</dbReference>
<dbReference type="Gene3D" id="2.30.130.40">
    <property type="entry name" value="LON domain-like"/>
    <property type="match status" value="1"/>
</dbReference>
<evidence type="ECO:0000256" key="7">
    <source>
        <dbReference type="ARBA" id="ARBA00022840"/>
    </source>
</evidence>
<dbReference type="GO" id="GO:0005737">
    <property type="term" value="C:cytoplasm"/>
    <property type="evidence" value="ECO:0007669"/>
    <property type="project" value="UniProtKB-SubCell"/>
</dbReference>
<dbReference type="Pfam" id="PF00004">
    <property type="entry name" value="AAA"/>
    <property type="match status" value="1"/>
</dbReference>
<accession>A0A9D1HMN1</accession>
<evidence type="ECO:0000256" key="12">
    <source>
        <dbReference type="ARBA" id="ARBA00071934"/>
    </source>
</evidence>
<comment type="similarity">
    <text evidence="14 17 18">Belongs to the peptidase S16 family.</text>
</comment>
<dbReference type="InterPro" id="IPR008268">
    <property type="entry name" value="Peptidase_S16_AS"/>
</dbReference>
<evidence type="ECO:0000259" key="20">
    <source>
        <dbReference type="PROSITE" id="PS51787"/>
    </source>
</evidence>
<evidence type="ECO:0000256" key="17">
    <source>
        <dbReference type="PROSITE-ProRule" id="PRU01122"/>
    </source>
</evidence>
<keyword evidence="6 14" id="KW-0720">Serine protease</keyword>
<dbReference type="InterPro" id="IPR046336">
    <property type="entry name" value="Lon_prtase_N_sf"/>
</dbReference>
<evidence type="ECO:0000256" key="18">
    <source>
        <dbReference type="RuleBase" id="RU000591"/>
    </source>
</evidence>
<dbReference type="PROSITE" id="PS51787">
    <property type="entry name" value="LON_N"/>
    <property type="match status" value="1"/>
</dbReference>
<evidence type="ECO:0000256" key="6">
    <source>
        <dbReference type="ARBA" id="ARBA00022825"/>
    </source>
</evidence>
<dbReference type="GO" id="GO:0016887">
    <property type="term" value="F:ATP hydrolysis activity"/>
    <property type="evidence" value="ECO:0007669"/>
    <property type="project" value="UniProtKB-UniRule"/>
</dbReference>
<evidence type="ECO:0000256" key="11">
    <source>
        <dbReference type="ARBA" id="ARBA00066743"/>
    </source>
</evidence>
<dbReference type="Proteomes" id="UP000824124">
    <property type="component" value="Unassembled WGS sequence"/>
</dbReference>
<dbReference type="NCBIfam" id="NF008053">
    <property type="entry name" value="PRK10787.1"/>
    <property type="match status" value="1"/>
</dbReference>
<feature type="binding site" evidence="14 16">
    <location>
        <begin position="346"/>
        <end position="353"/>
    </location>
    <ligand>
        <name>ATP</name>
        <dbReference type="ChEBI" id="CHEBI:30616"/>
    </ligand>
</feature>
<dbReference type="InterPro" id="IPR027543">
    <property type="entry name" value="Lon_bac"/>
</dbReference>
<reference evidence="21" key="1">
    <citation type="submission" date="2020-10" db="EMBL/GenBank/DDBJ databases">
        <authorList>
            <person name="Gilroy R."/>
        </authorList>
    </citation>
    <scope>NUCLEOTIDE SEQUENCE</scope>
    <source>
        <strain evidence="21">2830</strain>
    </source>
</reference>
<dbReference type="InterPro" id="IPR008269">
    <property type="entry name" value="Lon_proteolytic"/>
</dbReference>
<proteinExistence type="evidence at transcript level"/>
<dbReference type="Pfam" id="PF22667">
    <property type="entry name" value="Lon_lid"/>
    <property type="match status" value="1"/>
</dbReference>
<dbReference type="AlphaFoldDB" id="A0A9D1HMN1"/>
<comment type="subunit">
    <text evidence="14">Homohexamer. Organized in a ring with a central cavity.</text>
</comment>
<dbReference type="PROSITE" id="PS51786">
    <property type="entry name" value="LON_PROTEOLYTIC"/>
    <property type="match status" value="1"/>
</dbReference>
<evidence type="ECO:0000256" key="5">
    <source>
        <dbReference type="ARBA" id="ARBA00022801"/>
    </source>
</evidence>
<evidence type="ECO:0000256" key="8">
    <source>
        <dbReference type="ARBA" id="ARBA00023016"/>
    </source>
</evidence>
<evidence type="ECO:0000256" key="15">
    <source>
        <dbReference type="PIRSR" id="PIRSR001174-1"/>
    </source>
</evidence>
<dbReference type="InterPro" id="IPR014721">
    <property type="entry name" value="Ribsml_uS5_D2-typ_fold_subgr"/>
</dbReference>
<feature type="active site" evidence="14 15">
    <location>
        <position position="711"/>
    </location>
</feature>
<dbReference type="PROSITE" id="PS01046">
    <property type="entry name" value="LON_SER"/>
    <property type="match status" value="1"/>
</dbReference>
<dbReference type="Gene3D" id="3.40.50.300">
    <property type="entry name" value="P-loop containing nucleotide triphosphate hydrolases"/>
    <property type="match status" value="1"/>
</dbReference>
<dbReference type="Pfam" id="PF02190">
    <property type="entry name" value="LON_substr_bdg"/>
    <property type="match status" value="1"/>
</dbReference>
<evidence type="ECO:0000256" key="13">
    <source>
        <dbReference type="ARBA" id="ARBA00082722"/>
    </source>
</evidence>
<dbReference type="SMART" id="SM00382">
    <property type="entry name" value="AAA"/>
    <property type="match status" value="1"/>
</dbReference>
<evidence type="ECO:0000256" key="4">
    <source>
        <dbReference type="ARBA" id="ARBA00022741"/>
    </source>
</evidence>
<keyword evidence="2 14" id="KW-0963">Cytoplasm</keyword>
<keyword evidence="7 14" id="KW-0067">ATP-binding</keyword>
<dbReference type="GO" id="GO:0006515">
    <property type="term" value="P:protein quality control for misfolded or incompletely synthesized proteins"/>
    <property type="evidence" value="ECO:0007669"/>
    <property type="project" value="UniProtKB-UniRule"/>
</dbReference>
<comment type="induction">
    <text evidence="14">By heat shock.</text>
</comment>
<dbReference type="InterPro" id="IPR054594">
    <property type="entry name" value="Lon_lid"/>
</dbReference>
<dbReference type="PANTHER" id="PTHR10046">
    <property type="entry name" value="ATP DEPENDENT LON PROTEASE FAMILY MEMBER"/>
    <property type="match status" value="1"/>
</dbReference>